<keyword evidence="2" id="KW-1133">Transmembrane helix</keyword>
<reference evidence="3" key="1">
    <citation type="submission" date="2020-05" db="EMBL/GenBank/DDBJ databases">
        <authorList>
            <person name="Chiriac C."/>
            <person name="Salcher M."/>
            <person name="Ghai R."/>
            <person name="Kavagutti S V."/>
        </authorList>
    </citation>
    <scope>NUCLEOTIDE SEQUENCE</scope>
</reference>
<evidence type="ECO:0000313" key="3">
    <source>
        <dbReference type="EMBL" id="CAB4536647.1"/>
    </source>
</evidence>
<proteinExistence type="predicted"/>
<accession>A0A6J6BDA7</accession>
<feature type="transmembrane region" description="Helical" evidence="2">
    <location>
        <begin position="85"/>
        <end position="106"/>
    </location>
</feature>
<keyword evidence="2" id="KW-0812">Transmembrane</keyword>
<dbReference type="AlphaFoldDB" id="A0A6J6BDA7"/>
<sequence>MSNDQVQGAADADAPPEFKLPTLPSVPRLPTAPRSSEPLPTVPMLSLDDPAGGRSGTATSFQEMLRAHQAQATTSRRRRRRGSPVATFLLMVIVGGALAGAGYLAYDEYRGRNTIDDRLPTFGEVDVPYASFTLRANIEGIDLDATTEAIPGAPAPRPLVMDYTITGGRGSNAYDLAGTITDPNDPLGNEPFRGIVDKRGLFVEAPDGTWVLFTQPGREMFEVVSRLGQLLTWDVLVPEEMLPFVEVESTSTYTTENGRMTTYDLVLDLHGFATEDERGFERWRDDTGFTGDTDVDDFARSGYPISITVDDDGLVWGYTESNAISTTEMRLERVSTEPYAPTVPATWTEDATPIL</sequence>
<gene>
    <name evidence="3" type="ORF">UFOPK1493_00034</name>
</gene>
<protein>
    <submittedName>
        <fullName evidence="3">Unannotated protein</fullName>
    </submittedName>
</protein>
<evidence type="ECO:0000256" key="1">
    <source>
        <dbReference type="SAM" id="MobiDB-lite"/>
    </source>
</evidence>
<feature type="region of interest" description="Disordered" evidence="1">
    <location>
        <begin position="1"/>
        <end position="58"/>
    </location>
</feature>
<keyword evidence="2" id="KW-0472">Membrane</keyword>
<name>A0A6J6BDA7_9ZZZZ</name>
<evidence type="ECO:0000256" key="2">
    <source>
        <dbReference type="SAM" id="Phobius"/>
    </source>
</evidence>
<organism evidence="3">
    <name type="scientific">freshwater metagenome</name>
    <dbReference type="NCBI Taxonomy" id="449393"/>
    <lineage>
        <taxon>unclassified sequences</taxon>
        <taxon>metagenomes</taxon>
        <taxon>ecological metagenomes</taxon>
    </lineage>
</organism>
<dbReference type="EMBL" id="CAEZSR010000001">
    <property type="protein sequence ID" value="CAB4536647.1"/>
    <property type="molecule type" value="Genomic_DNA"/>
</dbReference>